<reference evidence="2 3" key="1">
    <citation type="submission" date="2011-12" db="EMBL/GenBank/DDBJ databases">
        <title>Whole genome shotgun sequence of Gordonia effusa NBRC 100432.</title>
        <authorList>
            <person name="Yoshida I."/>
            <person name="Takarada H."/>
            <person name="Hosoyama A."/>
            <person name="Tsuchikane K."/>
            <person name="Katsumata H."/>
            <person name="Yamazaki S."/>
            <person name="Fujita N."/>
        </authorList>
    </citation>
    <scope>NUCLEOTIDE SEQUENCE [LARGE SCALE GENOMIC DNA]</scope>
    <source>
        <strain evidence="2 3">NBRC 100432</strain>
    </source>
</reference>
<gene>
    <name evidence="2" type="ORF">GOEFS_110_00100</name>
</gene>
<name>H0R5D1_9ACTN</name>
<proteinExistence type="predicted"/>
<dbReference type="Proteomes" id="UP000035034">
    <property type="component" value="Unassembled WGS sequence"/>
</dbReference>
<keyword evidence="3" id="KW-1185">Reference proteome</keyword>
<feature type="region of interest" description="Disordered" evidence="1">
    <location>
        <begin position="20"/>
        <end position="39"/>
    </location>
</feature>
<protein>
    <submittedName>
        <fullName evidence="2">Uncharacterized protein</fullName>
    </submittedName>
</protein>
<sequence length="56" mass="6137">MSALTDEILRAELIVHKTPQEATDARRRGEKAVGRRLPVTEHEAKLYGAAGLTPPD</sequence>
<dbReference type="AlphaFoldDB" id="H0R5D1"/>
<evidence type="ECO:0000313" key="3">
    <source>
        <dbReference type="Proteomes" id="UP000035034"/>
    </source>
</evidence>
<evidence type="ECO:0000256" key="1">
    <source>
        <dbReference type="SAM" id="MobiDB-lite"/>
    </source>
</evidence>
<dbReference type="RefSeq" id="WP_007319617.1">
    <property type="nucleotide sequence ID" value="NZ_BAEH01000110.1"/>
</dbReference>
<evidence type="ECO:0000313" key="2">
    <source>
        <dbReference type="EMBL" id="GAB20282.1"/>
    </source>
</evidence>
<comment type="caution">
    <text evidence="2">The sequence shown here is derived from an EMBL/GenBank/DDBJ whole genome shotgun (WGS) entry which is preliminary data.</text>
</comment>
<organism evidence="2 3">
    <name type="scientific">Gordonia effusa NBRC 100432</name>
    <dbReference type="NCBI Taxonomy" id="1077974"/>
    <lineage>
        <taxon>Bacteria</taxon>
        <taxon>Bacillati</taxon>
        <taxon>Actinomycetota</taxon>
        <taxon>Actinomycetes</taxon>
        <taxon>Mycobacteriales</taxon>
        <taxon>Gordoniaceae</taxon>
        <taxon>Gordonia</taxon>
    </lineage>
</organism>
<accession>H0R5D1</accession>
<dbReference type="EMBL" id="BAEH01000110">
    <property type="protein sequence ID" value="GAB20282.1"/>
    <property type="molecule type" value="Genomic_DNA"/>
</dbReference>